<keyword evidence="3" id="KW-1185">Reference proteome</keyword>
<sequence length="167" mass="17993">MGKTPKGSLLRHGNDHLRPGPGTVVEHTVISFLPNGPSAKSHNRVEPTTALSWNFEPARAVPLMEGSSARGEALREAEARKDSPPQLEGLGAPNQKETAVSVGSKKSATKLGQEEVSRGAGLRHQQLLSELTIIISFPSKLNHQFTNSTLELAIIINRKKTTFGDDD</sequence>
<reference evidence="2" key="1">
    <citation type="submission" date="2015-04" db="UniProtKB">
        <authorList>
            <consortium name="EnsemblPlants"/>
        </authorList>
    </citation>
    <scope>IDENTIFICATION</scope>
</reference>
<accession>A0A0E0B1B0</accession>
<dbReference type="Proteomes" id="UP000026961">
    <property type="component" value="Chromosome 9"/>
</dbReference>
<dbReference type="Gramene" id="OGLUM09G05970.1">
    <property type="protein sequence ID" value="OGLUM09G05970.1"/>
    <property type="gene ID" value="OGLUM09G05970"/>
</dbReference>
<evidence type="ECO:0000256" key="1">
    <source>
        <dbReference type="SAM" id="MobiDB-lite"/>
    </source>
</evidence>
<proteinExistence type="predicted"/>
<evidence type="ECO:0000313" key="3">
    <source>
        <dbReference type="Proteomes" id="UP000026961"/>
    </source>
</evidence>
<organism evidence="2">
    <name type="scientific">Oryza glumipatula</name>
    <dbReference type="NCBI Taxonomy" id="40148"/>
    <lineage>
        <taxon>Eukaryota</taxon>
        <taxon>Viridiplantae</taxon>
        <taxon>Streptophyta</taxon>
        <taxon>Embryophyta</taxon>
        <taxon>Tracheophyta</taxon>
        <taxon>Spermatophyta</taxon>
        <taxon>Magnoliopsida</taxon>
        <taxon>Liliopsida</taxon>
        <taxon>Poales</taxon>
        <taxon>Poaceae</taxon>
        <taxon>BOP clade</taxon>
        <taxon>Oryzoideae</taxon>
        <taxon>Oryzeae</taxon>
        <taxon>Oryzinae</taxon>
        <taxon>Oryza</taxon>
    </lineage>
</organism>
<reference evidence="2" key="2">
    <citation type="submission" date="2018-05" db="EMBL/GenBank/DDBJ databases">
        <title>OgluRS3 (Oryza glumaepatula Reference Sequence Version 3).</title>
        <authorList>
            <person name="Zhang J."/>
            <person name="Kudrna D."/>
            <person name="Lee S."/>
            <person name="Talag J."/>
            <person name="Welchert J."/>
            <person name="Wing R.A."/>
        </authorList>
    </citation>
    <scope>NUCLEOTIDE SEQUENCE [LARGE SCALE GENOMIC DNA]</scope>
</reference>
<dbReference type="EnsemblPlants" id="OGLUM09G05970.1">
    <property type="protein sequence ID" value="OGLUM09G05970.1"/>
    <property type="gene ID" value="OGLUM09G05970"/>
</dbReference>
<name>A0A0E0B1B0_9ORYZ</name>
<feature type="region of interest" description="Disordered" evidence="1">
    <location>
        <begin position="66"/>
        <end position="117"/>
    </location>
</feature>
<dbReference type="STRING" id="40148.A0A0E0B1B0"/>
<protein>
    <submittedName>
        <fullName evidence="2">Uncharacterized protein</fullName>
    </submittedName>
</protein>
<feature type="region of interest" description="Disordered" evidence="1">
    <location>
        <begin position="1"/>
        <end position="21"/>
    </location>
</feature>
<dbReference type="AlphaFoldDB" id="A0A0E0B1B0"/>
<dbReference type="HOGENOM" id="CLU_1597056_0_0_1"/>
<evidence type="ECO:0000313" key="2">
    <source>
        <dbReference type="EnsemblPlants" id="OGLUM09G05970.1"/>
    </source>
</evidence>
<feature type="compositionally biased region" description="Basic and acidic residues" evidence="1">
    <location>
        <begin position="72"/>
        <end position="83"/>
    </location>
</feature>